<name>A0ABM8V275_THEXY</name>
<accession>A0ABM8V275</accession>
<dbReference type="EMBL" id="CAJRAY010000022">
    <property type="protein sequence ID" value="CAG5081187.1"/>
    <property type="molecule type" value="Genomic_DNA"/>
</dbReference>
<reference evidence="1 2" key="1">
    <citation type="submission" date="2021-04" db="EMBL/GenBank/DDBJ databases">
        <authorList>
            <person name="Rakotoarivonina H."/>
        </authorList>
    </citation>
    <scope>NUCLEOTIDE SEQUENCE [LARGE SCALE GENOMIC DNA]</scope>
    <source>
        <strain evidence="1 2">XE</strain>
    </source>
</reference>
<proteinExistence type="predicted"/>
<protein>
    <submittedName>
        <fullName evidence="1">Uncharacterized protein</fullName>
    </submittedName>
</protein>
<comment type="caution">
    <text evidence="1">The sequence shown here is derived from an EMBL/GenBank/DDBJ whole genome shotgun (WGS) entry which is preliminary data.</text>
</comment>
<evidence type="ECO:0000313" key="1">
    <source>
        <dbReference type="EMBL" id="CAG5081187.1"/>
    </source>
</evidence>
<sequence>MIELPAAQIARSRAELHEAPARIRRALVSI</sequence>
<dbReference type="Proteomes" id="UP000681526">
    <property type="component" value="Unassembled WGS sequence"/>
</dbReference>
<organism evidence="1 2">
    <name type="scientific">Thermobacillus xylanilyticus</name>
    <dbReference type="NCBI Taxonomy" id="76633"/>
    <lineage>
        <taxon>Bacteria</taxon>
        <taxon>Bacillati</taxon>
        <taxon>Bacillota</taxon>
        <taxon>Bacilli</taxon>
        <taxon>Bacillales</taxon>
        <taxon>Paenibacillaceae</taxon>
        <taxon>Thermobacillus</taxon>
    </lineage>
</organism>
<keyword evidence="2" id="KW-1185">Reference proteome</keyword>
<gene>
    <name evidence="1" type="primary">txxe 1156</name>
    <name evidence="1" type="ORF">TXXE_04865</name>
</gene>
<evidence type="ECO:0000313" key="2">
    <source>
        <dbReference type="Proteomes" id="UP000681526"/>
    </source>
</evidence>